<evidence type="ECO:0000313" key="1">
    <source>
        <dbReference type="EMBL" id="PBA27892.1"/>
    </source>
</evidence>
<gene>
    <name evidence="1" type="ORF">CKJ66_04620</name>
</gene>
<protein>
    <submittedName>
        <fullName evidence="1">Uncharacterized protein</fullName>
    </submittedName>
</protein>
<dbReference type="Proteomes" id="UP000217768">
    <property type="component" value="Unassembled WGS sequence"/>
</dbReference>
<evidence type="ECO:0000313" key="2">
    <source>
        <dbReference type="Proteomes" id="UP000217768"/>
    </source>
</evidence>
<organism evidence="1 2">
    <name type="scientific">Mycobacterium avium</name>
    <dbReference type="NCBI Taxonomy" id="1764"/>
    <lineage>
        <taxon>Bacteria</taxon>
        <taxon>Bacillati</taxon>
        <taxon>Actinomycetota</taxon>
        <taxon>Actinomycetes</taxon>
        <taxon>Mycobacteriales</taxon>
        <taxon>Mycobacteriaceae</taxon>
        <taxon>Mycobacterium</taxon>
        <taxon>Mycobacterium avium complex (MAC)</taxon>
    </lineage>
</organism>
<sequence>MGFVSRGLGVRQREVLSVLVERSCHDSYSWSDLSEVFVRQAGDGDELVEPFRWYTIELLGLADAETPRSDRVSLHRAIKGLASRGFLEVSTSFPHADRLVSTGTTPGLDRFSWGDLALFNKRFPLFPDRCLWFRNQVPPGWRTATEHYLDSIEVPYESGGRSLFDDFLAFPDREHVWKLPLGRFIIWLIGGTP</sequence>
<reference evidence="1 2" key="1">
    <citation type="submission" date="2017-08" db="EMBL/GenBank/DDBJ databases">
        <title>Phylogenetic analysis of Mycobacterium avium complex whole genomes.</title>
        <authorList>
            <person name="Caverly L.J."/>
            <person name="Spilker T."/>
            <person name="Lipuma J."/>
        </authorList>
    </citation>
    <scope>NUCLEOTIDE SEQUENCE [LARGE SCALE GENOMIC DNA]</scope>
    <source>
        <strain evidence="1 2">FLAC0165</strain>
    </source>
</reference>
<comment type="caution">
    <text evidence="1">The sequence shown here is derived from an EMBL/GenBank/DDBJ whole genome shotgun (WGS) entry which is preliminary data.</text>
</comment>
<dbReference type="AlphaFoldDB" id="A0A2A2ZN21"/>
<proteinExistence type="predicted"/>
<name>A0A2A2ZN21_MYCAV</name>
<dbReference type="EMBL" id="NSFD01000005">
    <property type="protein sequence ID" value="PBA27892.1"/>
    <property type="molecule type" value="Genomic_DNA"/>
</dbReference>
<accession>A0A2A2ZN21</accession>